<evidence type="ECO:0000313" key="7">
    <source>
        <dbReference type="Proteomes" id="UP000296374"/>
    </source>
</evidence>
<dbReference type="Gene3D" id="1.10.10.10">
    <property type="entry name" value="Winged helix-like DNA-binding domain superfamily/Winged helix DNA-binding domain"/>
    <property type="match status" value="1"/>
</dbReference>
<dbReference type="KEGG" id="plia:E4191_16970"/>
<dbReference type="InterPro" id="IPR036388">
    <property type="entry name" value="WH-like_DNA-bd_sf"/>
</dbReference>
<organism evidence="6 7">
    <name type="scientific">Paracoccus liaowanqingii</name>
    <dbReference type="NCBI Taxonomy" id="2560053"/>
    <lineage>
        <taxon>Bacteria</taxon>
        <taxon>Pseudomonadati</taxon>
        <taxon>Pseudomonadota</taxon>
        <taxon>Alphaproteobacteria</taxon>
        <taxon>Rhodobacterales</taxon>
        <taxon>Paracoccaceae</taxon>
        <taxon>Paracoccus</taxon>
    </lineage>
</organism>
<accession>A0A4Y5SR72</accession>
<evidence type="ECO:0000256" key="1">
    <source>
        <dbReference type="ARBA" id="ARBA00009437"/>
    </source>
</evidence>
<dbReference type="PRINTS" id="PR00039">
    <property type="entry name" value="HTHLYSR"/>
</dbReference>
<dbReference type="CDD" id="cd05466">
    <property type="entry name" value="PBP2_LTTR_substrate"/>
    <property type="match status" value="1"/>
</dbReference>
<dbReference type="Gene3D" id="3.40.190.290">
    <property type="match status" value="1"/>
</dbReference>
<reference evidence="7" key="1">
    <citation type="submission" date="2019-05" db="EMBL/GenBank/DDBJ databases">
        <title>Tamlana fucoidanivorans sp. nov., isolated from the surface of algae collected from Fujian province in China.</title>
        <authorList>
            <person name="Li J."/>
        </authorList>
    </citation>
    <scope>NUCLEOTIDE SEQUENCE [LARGE SCALE GENOMIC DNA]</scope>
    <source>
        <strain evidence="7">2251</strain>
        <plasmid evidence="7">unnamed6</plasmid>
    </source>
</reference>
<dbReference type="Proteomes" id="UP000296374">
    <property type="component" value="Plasmid unnamed6"/>
</dbReference>
<evidence type="ECO:0000259" key="5">
    <source>
        <dbReference type="PROSITE" id="PS50931"/>
    </source>
</evidence>
<dbReference type="SUPFAM" id="SSF46785">
    <property type="entry name" value="Winged helix' DNA-binding domain"/>
    <property type="match status" value="1"/>
</dbReference>
<dbReference type="Pfam" id="PF00126">
    <property type="entry name" value="HTH_1"/>
    <property type="match status" value="1"/>
</dbReference>
<keyword evidence="2" id="KW-0805">Transcription regulation</keyword>
<dbReference type="InterPro" id="IPR005119">
    <property type="entry name" value="LysR_subst-bd"/>
</dbReference>
<dbReference type="PANTHER" id="PTHR30346">
    <property type="entry name" value="TRANSCRIPTIONAL DUAL REGULATOR HCAR-RELATED"/>
    <property type="match status" value="1"/>
</dbReference>
<dbReference type="PANTHER" id="PTHR30346:SF28">
    <property type="entry name" value="HTH-TYPE TRANSCRIPTIONAL REGULATOR CYNR"/>
    <property type="match status" value="1"/>
</dbReference>
<evidence type="ECO:0000313" key="6">
    <source>
        <dbReference type="EMBL" id="QDA35849.1"/>
    </source>
</evidence>
<dbReference type="Pfam" id="PF03466">
    <property type="entry name" value="LysR_substrate"/>
    <property type="match status" value="1"/>
</dbReference>
<evidence type="ECO:0000256" key="2">
    <source>
        <dbReference type="ARBA" id="ARBA00023015"/>
    </source>
</evidence>
<dbReference type="AlphaFoldDB" id="A0A4Y5SR72"/>
<dbReference type="InterPro" id="IPR000847">
    <property type="entry name" value="LysR_HTH_N"/>
</dbReference>
<dbReference type="SUPFAM" id="SSF53850">
    <property type="entry name" value="Periplasmic binding protein-like II"/>
    <property type="match status" value="1"/>
</dbReference>
<proteinExistence type="inferred from homology"/>
<feature type="domain" description="HTH lysR-type" evidence="5">
    <location>
        <begin position="48"/>
        <end position="100"/>
    </location>
</feature>
<dbReference type="EMBL" id="CP040760">
    <property type="protein sequence ID" value="QDA35849.1"/>
    <property type="molecule type" value="Genomic_DNA"/>
</dbReference>
<dbReference type="InterPro" id="IPR036390">
    <property type="entry name" value="WH_DNA-bd_sf"/>
</dbReference>
<comment type="similarity">
    <text evidence="1">Belongs to the LysR transcriptional regulatory family.</text>
</comment>
<gene>
    <name evidence="6" type="ORF">E4191_16970</name>
</gene>
<evidence type="ECO:0000256" key="4">
    <source>
        <dbReference type="ARBA" id="ARBA00023163"/>
    </source>
</evidence>
<dbReference type="PROSITE" id="PS50931">
    <property type="entry name" value="HTH_LYSR"/>
    <property type="match status" value="1"/>
</dbReference>
<dbReference type="FunFam" id="1.10.10.10:FF:000001">
    <property type="entry name" value="LysR family transcriptional regulator"/>
    <property type="match status" value="1"/>
</dbReference>
<protein>
    <submittedName>
        <fullName evidence="6">LysR family transcriptional regulator</fullName>
    </submittedName>
</protein>
<evidence type="ECO:0000256" key="3">
    <source>
        <dbReference type="ARBA" id="ARBA00023125"/>
    </source>
</evidence>
<dbReference type="GO" id="GO:0003700">
    <property type="term" value="F:DNA-binding transcription factor activity"/>
    <property type="evidence" value="ECO:0007669"/>
    <property type="project" value="InterPro"/>
</dbReference>
<sequence>MMGSGAATLDLDRGSDERSAMGRLSHLHKLLAEDHPLPRGRLSNWGMLRTFHYIASEGSITGAARRLAISQPSVSAALQRLEDVLDHQLVERGARRITLTRHGQILFAETQRIFRAVQRAEERLRFDGGSLTGQLRIQVVTGSASGLFNDALRLMHQRQPGVNFRIDVASSHKIVRNVAEQVVPFGVCLMVQPAPGLDCRLILRAEYGIFCGREHRLFGATDVTLSDLREEGYIGFACSEEGDAPEPLITLRNSHGLGHNIRGNSADFAEVCRMVVAGLGITILPLATVRQTLRDHQLWQFPIKDCRLRADLYFVSNPQAQHAPAEQAFLEVMESVIAAAPDAIITI</sequence>
<name>A0A4Y5SR72_9RHOB</name>
<dbReference type="GO" id="GO:0032993">
    <property type="term" value="C:protein-DNA complex"/>
    <property type="evidence" value="ECO:0007669"/>
    <property type="project" value="TreeGrafter"/>
</dbReference>
<keyword evidence="3" id="KW-0238">DNA-binding</keyword>
<keyword evidence="6" id="KW-0614">Plasmid</keyword>
<geneLocation type="plasmid" evidence="6 7">
    <name>unnamed6</name>
</geneLocation>
<dbReference type="GO" id="GO:0003677">
    <property type="term" value="F:DNA binding"/>
    <property type="evidence" value="ECO:0007669"/>
    <property type="project" value="UniProtKB-KW"/>
</dbReference>
<keyword evidence="4" id="KW-0804">Transcription</keyword>